<name>A0A3G2S5N1_MALR7</name>
<protein>
    <submittedName>
        <fullName evidence="4">Uncharacterized protein</fullName>
        <ecNumber evidence="4">1.-.-.-</ecNumber>
    </submittedName>
</protein>
<evidence type="ECO:0000313" key="5">
    <source>
        <dbReference type="Proteomes" id="UP000269793"/>
    </source>
</evidence>
<reference evidence="4 5" key="1">
    <citation type="submission" date="2018-10" db="EMBL/GenBank/DDBJ databases">
        <title>Complete genome sequence of Malassezia restricta CBS 7877.</title>
        <authorList>
            <person name="Morand S.C."/>
            <person name="Bertignac M."/>
            <person name="Iltis A."/>
            <person name="Kolder I."/>
            <person name="Pirovano W."/>
            <person name="Jourdain R."/>
            <person name="Clavaud C."/>
        </authorList>
    </citation>
    <scope>NUCLEOTIDE SEQUENCE [LARGE SCALE GENOMIC DNA]</scope>
    <source>
        <strain evidence="4 5">CBS 7877</strain>
    </source>
</reference>
<dbReference type="InterPro" id="IPR036291">
    <property type="entry name" value="NAD(P)-bd_dom_sf"/>
</dbReference>
<evidence type="ECO:0000313" key="4">
    <source>
        <dbReference type="EMBL" id="AYO43220.1"/>
    </source>
</evidence>
<dbReference type="STRING" id="425264.A0A3G2S5N1"/>
<comment type="similarity">
    <text evidence="1">Belongs to the short-chain dehydrogenases/reductases (SDR) family.</text>
</comment>
<dbReference type="GO" id="GO:0016491">
    <property type="term" value="F:oxidoreductase activity"/>
    <property type="evidence" value="ECO:0007669"/>
    <property type="project" value="UniProtKB-KW"/>
</dbReference>
<dbReference type="PRINTS" id="PR00081">
    <property type="entry name" value="GDHRDH"/>
</dbReference>
<dbReference type="Proteomes" id="UP000269793">
    <property type="component" value="Chromosome IV"/>
</dbReference>
<accession>A0A3G2S5N1</accession>
<dbReference type="InterPro" id="IPR002347">
    <property type="entry name" value="SDR_fam"/>
</dbReference>
<evidence type="ECO:0000256" key="2">
    <source>
        <dbReference type="ARBA" id="ARBA00022857"/>
    </source>
</evidence>
<dbReference type="AlphaFoldDB" id="A0A3G2S5N1"/>
<dbReference type="SUPFAM" id="SSF51735">
    <property type="entry name" value="NAD(P)-binding Rossmann-fold domains"/>
    <property type="match status" value="1"/>
</dbReference>
<dbReference type="OrthoDB" id="191139at2759"/>
<dbReference type="Gene3D" id="3.40.50.720">
    <property type="entry name" value="NAD(P)-binding Rossmann-like Domain"/>
    <property type="match status" value="1"/>
</dbReference>
<dbReference type="Pfam" id="PF00106">
    <property type="entry name" value="adh_short"/>
    <property type="match status" value="1"/>
</dbReference>
<keyword evidence="2" id="KW-0521">NADP</keyword>
<gene>
    <name evidence="4" type="ORF">DNF11_2270</name>
</gene>
<dbReference type="PANTHER" id="PTHR24320:SF282">
    <property type="entry name" value="WW DOMAIN-CONTAINING OXIDOREDUCTASE"/>
    <property type="match status" value="1"/>
</dbReference>
<dbReference type="PANTHER" id="PTHR24320">
    <property type="entry name" value="RETINOL DEHYDROGENASE"/>
    <property type="match status" value="1"/>
</dbReference>
<evidence type="ECO:0000256" key="1">
    <source>
        <dbReference type="ARBA" id="ARBA00006484"/>
    </source>
</evidence>
<dbReference type="EMBL" id="CP033151">
    <property type="protein sequence ID" value="AYO43220.1"/>
    <property type="molecule type" value="Genomic_DNA"/>
</dbReference>
<dbReference type="EC" id="1.-.-.-" evidence="4"/>
<keyword evidence="5" id="KW-1185">Reference proteome</keyword>
<organism evidence="4 5">
    <name type="scientific">Malassezia restricta (strain ATCC 96810 / NBRC 103918 / CBS 7877)</name>
    <name type="common">Seborrheic dermatitis infection agent</name>
    <dbReference type="NCBI Taxonomy" id="425264"/>
    <lineage>
        <taxon>Eukaryota</taxon>
        <taxon>Fungi</taxon>
        <taxon>Dikarya</taxon>
        <taxon>Basidiomycota</taxon>
        <taxon>Ustilaginomycotina</taxon>
        <taxon>Malasseziomycetes</taxon>
        <taxon>Malasseziales</taxon>
        <taxon>Malasseziaceae</taxon>
        <taxon>Malassezia</taxon>
    </lineage>
</organism>
<keyword evidence="3 4" id="KW-0560">Oxidoreductase</keyword>
<evidence type="ECO:0000256" key="3">
    <source>
        <dbReference type="ARBA" id="ARBA00023002"/>
    </source>
</evidence>
<proteinExistence type="inferred from homology"/>
<sequence length="319" mass="35044">MLGLSALFPPAPKWNIDQVPDLTGRIAIVTGGNSGIGYETVRVLLSKNAKVYMAARSEERAQHAITDLAKLQLPGQVEWMLLDLASLESIKKFAGEYLTKVQRVDMLFNSAGVMNPVVGPTTKDGYELHVGTNSLGHHYLTLLLLPALRASAQATPDQPPRVCFTSSIAHRNSSPKGFDPTDVTGIHTSCYVPAHTRAYGQSKLYNILSANWFHRHYGKENIVFTSCHPGILESELVRDWDKGLNAIAIPLLKSTIFYPAHMGAITQLYLNTAPEAAGEGGSYYVAWARKYKSIPISRNERVQDAFAAWVNEQVAQHAS</sequence>
<dbReference type="VEuPathDB" id="FungiDB:DNF11_2270"/>